<protein>
    <submittedName>
        <fullName evidence="1">Uncharacterized protein</fullName>
    </submittedName>
</protein>
<proteinExistence type="predicted"/>
<evidence type="ECO:0000313" key="1">
    <source>
        <dbReference type="EMBL" id="MBX63588.1"/>
    </source>
</evidence>
<name>A0A2P2Q9B3_RHIMU</name>
<dbReference type="EMBL" id="GGEC01083104">
    <property type="protein sequence ID" value="MBX63588.1"/>
    <property type="molecule type" value="Transcribed_RNA"/>
</dbReference>
<organism evidence="1">
    <name type="scientific">Rhizophora mucronata</name>
    <name type="common">Asiatic mangrove</name>
    <dbReference type="NCBI Taxonomy" id="61149"/>
    <lineage>
        <taxon>Eukaryota</taxon>
        <taxon>Viridiplantae</taxon>
        <taxon>Streptophyta</taxon>
        <taxon>Embryophyta</taxon>
        <taxon>Tracheophyta</taxon>
        <taxon>Spermatophyta</taxon>
        <taxon>Magnoliopsida</taxon>
        <taxon>eudicotyledons</taxon>
        <taxon>Gunneridae</taxon>
        <taxon>Pentapetalae</taxon>
        <taxon>rosids</taxon>
        <taxon>fabids</taxon>
        <taxon>Malpighiales</taxon>
        <taxon>Rhizophoraceae</taxon>
        <taxon>Rhizophora</taxon>
    </lineage>
</organism>
<sequence>MVVTFQSNFFSIFLMYYEI</sequence>
<reference evidence="1" key="1">
    <citation type="submission" date="2018-02" db="EMBL/GenBank/DDBJ databases">
        <title>Rhizophora mucronata_Transcriptome.</title>
        <authorList>
            <person name="Meera S.P."/>
            <person name="Sreeshan A."/>
            <person name="Augustine A."/>
        </authorList>
    </citation>
    <scope>NUCLEOTIDE SEQUENCE</scope>
    <source>
        <tissue evidence="1">Leaf</tissue>
    </source>
</reference>
<dbReference type="AlphaFoldDB" id="A0A2P2Q9B3"/>
<accession>A0A2P2Q9B3</accession>